<dbReference type="GO" id="GO:0016757">
    <property type="term" value="F:glycosyltransferase activity"/>
    <property type="evidence" value="ECO:0007669"/>
    <property type="project" value="UniProtKB-KW"/>
</dbReference>
<evidence type="ECO:0000259" key="4">
    <source>
        <dbReference type="Pfam" id="PF00535"/>
    </source>
</evidence>
<evidence type="ECO:0000256" key="2">
    <source>
        <dbReference type="ARBA" id="ARBA00022676"/>
    </source>
</evidence>
<evidence type="ECO:0000256" key="1">
    <source>
        <dbReference type="ARBA" id="ARBA00006739"/>
    </source>
</evidence>
<organism evidence="5">
    <name type="scientific">freshwater metagenome</name>
    <dbReference type="NCBI Taxonomy" id="449393"/>
    <lineage>
        <taxon>unclassified sequences</taxon>
        <taxon>metagenomes</taxon>
        <taxon>ecological metagenomes</taxon>
    </lineage>
</organism>
<dbReference type="PANTHER" id="PTHR43685">
    <property type="entry name" value="GLYCOSYLTRANSFERASE"/>
    <property type="match status" value="1"/>
</dbReference>
<proteinExistence type="inferred from homology"/>
<dbReference type="InterPro" id="IPR001173">
    <property type="entry name" value="Glyco_trans_2-like"/>
</dbReference>
<protein>
    <submittedName>
        <fullName evidence="5">Unannotated protein</fullName>
    </submittedName>
</protein>
<accession>A0A6J6BQX6</accession>
<reference evidence="5" key="1">
    <citation type="submission" date="2020-05" db="EMBL/GenBank/DDBJ databases">
        <authorList>
            <person name="Chiriac C."/>
            <person name="Salcher M."/>
            <person name="Ghai R."/>
            <person name="Kavagutti S V."/>
        </authorList>
    </citation>
    <scope>NUCLEOTIDE SEQUENCE</scope>
</reference>
<gene>
    <name evidence="5" type="ORF">UFOPK1410_00705</name>
</gene>
<dbReference type="SUPFAM" id="SSF53448">
    <property type="entry name" value="Nucleotide-diphospho-sugar transferases"/>
    <property type="match status" value="1"/>
</dbReference>
<comment type="similarity">
    <text evidence="1">Belongs to the glycosyltransferase 2 family.</text>
</comment>
<name>A0A6J6BQX6_9ZZZZ</name>
<keyword evidence="3" id="KW-0808">Transferase</keyword>
<evidence type="ECO:0000313" key="5">
    <source>
        <dbReference type="EMBL" id="CAB4541125.1"/>
    </source>
</evidence>
<sequence>MLEPFAIASKSWVTELEKFSIQANWSYRVYLAIDRLRTGFDDLGLRDLIWLVYGPATPADHRRRALSELLSWAHTSNDIELLNLASEHMKAYWVSPDRYSGSDRELVLRLEGIRQINEPADSGMFVALLDASRRRTEDSLLAGANLVSRLALTAIPDLGLQLQLDWINAALELRGLEPVKFNSELGSTPFDQLDCDLPADCDIESPEMVSVLVPAFNSAPWLETAVRGLLKQTWRNIEVIIIDDCSTDDTLAVAHALATTDARIRVLANKVNQGAYASRNYGLQFAHGHFITVHDADDWSHPRKIERQMLAFDAQPKMVANMSRSVRIDPDSMHLFAQYGREILRQNSSSLMFRRKPVFTELGFWDEVKFGADTEYHHRINSRFGLGSAPTINAGLLSFTRFHAESLTGGGKNSTVRGIIGARRDYVRKFSDWHEQMKSVEGGLYLERSVKKRPFVIPTASSGSDGELNFDFIVVANLAVFTPWLEAAFKKIKTQAKQGKTIAVVHVPSILKPNAHPCIEFEVLLSQGMVTRLDREHAAVAESLHVHSGALQAKNELIPELRAKAVAVIVSDQLAEHELASALSLAETYFELTPTLFAESAEGLDALRQLGLGQTKVWKTF</sequence>
<feature type="domain" description="Glycosyltransferase 2-like" evidence="4">
    <location>
        <begin position="210"/>
        <end position="327"/>
    </location>
</feature>
<dbReference type="InterPro" id="IPR029044">
    <property type="entry name" value="Nucleotide-diphossugar_trans"/>
</dbReference>
<dbReference type="Pfam" id="PF00535">
    <property type="entry name" value="Glycos_transf_2"/>
    <property type="match status" value="1"/>
</dbReference>
<dbReference type="PANTHER" id="PTHR43685:SF5">
    <property type="entry name" value="GLYCOSYLTRANSFERASE EPSE-RELATED"/>
    <property type="match status" value="1"/>
</dbReference>
<dbReference type="AlphaFoldDB" id="A0A6J6BQX6"/>
<dbReference type="InterPro" id="IPR050834">
    <property type="entry name" value="Glycosyltransf_2"/>
</dbReference>
<dbReference type="CDD" id="cd00761">
    <property type="entry name" value="Glyco_tranf_GTA_type"/>
    <property type="match status" value="1"/>
</dbReference>
<dbReference type="Gene3D" id="3.90.550.10">
    <property type="entry name" value="Spore Coat Polysaccharide Biosynthesis Protein SpsA, Chain A"/>
    <property type="match status" value="1"/>
</dbReference>
<keyword evidence="2" id="KW-0328">Glycosyltransferase</keyword>
<evidence type="ECO:0000256" key="3">
    <source>
        <dbReference type="ARBA" id="ARBA00022679"/>
    </source>
</evidence>
<dbReference type="EMBL" id="CAEZSH010000080">
    <property type="protein sequence ID" value="CAB4541125.1"/>
    <property type="molecule type" value="Genomic_DNA"/>
</dbReference>